<evidence type="ECO:0000256" key="1">
    <source>
        <dbReference type="SAM" id="MobiDB-lite"/>
    </source>
</evidence>
<evidence type="ECO:0000313" key="3">
    <source>
        <dbReference type="Proteomes" id="UP000011518"/>
    </source>
</evidence>
<name>L9LC96_TUPCH</name>
<dbReference type="InParanoid" id="L9LC96"/>
<keyword evidence="3" id="KW-1185">Reference proteome</keyword>
<gene>
    <name evidence="2" type="ORF">TREES_T100010377</name>
</gene>
<dbReference type="Proteomes" id="UP000011518">
    <property type="component" value="Unassembled WGS sequence"/>
</dbReference>
<protein>
    <submittedName>
        <fullName evidence="2">Uncharacterized protein</fullName>
    </submittedName>
</protein>
<feature type="compositionally biased region" description="Basic and acidic residues" evidence="1">
    <location>
        <begin position="102"/>
        <end position="116"/>
    </location>
</feature>
<reference evidence="3" key="1">
    <citation type="submission" date="2012-07" db="EMBL/GenBank/DDBJ databases">
        <title>Genome of the Chinese tree shrew, a rising model animal genetically related to primates.</title>
        <authorList>
            <person name="Zhang G."/>
            <person name="Fan Y."/>
            <person name="Yao Y."/>
            <person name="Huang Z."/>
        </authorList>
    </citation>
    <scope>NUCLEOTIDE SEQUENCE [LARGE SCALE GENOMIC DNA]</scope>
</reference>
<sequence>MHLREDSSGSGQGLGGYQPPDEPLSVPVASELSWALWDGSDGAEACGVIIADTAVGCCGLPWVAWRGMELGTDPSDHAVSASQQRLQREERNAGQEGGACRGRAELHEKQKVQAQG</sequence>
<organism evidence="2 3">
    <name type="scientific">Tupaia chinensis</name>
    <name type="common">Chinese tree shrew</name>
    <name type="synonym">Tupaia belangeri chinensis</name>
    <dbReference type="NCBI Taxonomy" id="246437"/>
    <lineage>
        <taxon>Eukaryota</taxon>
        <taxon>Metazoa</taxon>
        <taxon>Chordata</taxon>
        <taxon>Craniata</taxon>
        <taxon>Vertebrata</taxon>
        <taxon>Euteleostomi</taxon>
        <taxon>Mammalia</taxon>
        <taxon>Eutheria</taxon>
        <taxon>Euarchontoglires</taxon>
        <taxon>Scandentia</taxon>
        <taxon>Tupaiidae</taxon>
        <taxon>Tupaia</taxon>
    </lineage>
</organism>
<dbReference type="EMBL" id="KB320397">
    <property type="protein sequence ID" value="ELW72690.1"/>
    <property type="molecule type" value="Genomic_DNA"/>
</dbReference>
<dbReference type="AlphaFoldDB" id="L9LC96"/>
<feature type="region of interest" description="Disordered" evidence="1">
    <location>
        <begin position="1"/>
        <end position="25"/>
    </location>
</feature>
<feature type="region of interest" description="Disordered" evidence="1">
    <location>
        <begin position="71"/>
        <end position="116"/>
    </location>
</feature>
<proteinExistence type="predicted"/>
<accession>L9LC96</accession>
<evidence type="ECO:0000313" key="2">
    <source>
        <dbReference type="EMBL" id="ELW72690.1"/>
    </source>
</evidence>
<reference evidence="3" key="2">
    <citation type="journal article" date="2013" name="Nat. Commun.">
        <title>Genome of the Chinese tree shrew.</title>
        <authorList>
            <person name="Fan Y."/>
            <person name="Huang Z.Y."/>
            <person name="Cao C.C."/>
            <person name="Chen C.S."/>
            <person name="Chen Y.X."/>
            <person name="Fan D.D."/>
            <person name="He J."/>
            <person name="Hou H.L."/>
            <person name="Hu L."/>
            <person name="Hu X.T."/>
            <person name="Jiang X.T."/>
            <person name="Lai R."/>
            <person name="Lang Y.S."/>
            <person name="Liang B."/>
            <person name="Liao S.G."/>
            <person name="Mu D."/>
            <person name="Ma Y.Y."/>
            <person name="Niu Y.Y."/>
            <person name="Sun X.Q."/>
            <person name="Xia J.Q."/>
            <person name="Xiao J."/>
            <person name="Xiong Z.Q."/>
            <person name="Xu L."/>
            <person name="Yang L."/>
            <person name="Zhang Y."/>
            <person name="Zhao W."/>
            <person name="Zhao X.D."/>
            <person name="Zheng Y.T."/>
            <person name="Zhou J.M."/>
            <person name="Zhu Y.B."/>
            <person name="Zhang G.J."/>
            <person name="Wang J."/>
            <person name="Yao Y.G."/>
        </authorList>
    </citation>
    <scope>NUCLEOTIDE SEQUENCE [LARGE SCALE GENOMIC DNA]</scope>
</reference>